<protein>
    <submittedName>
        <fullName evidence="1">Uncharacterized protein</fullName>
    </submittedName>
</protein>
<keyword evidence="2" id="KW-1185">Reference proteome</keyword>
<organism evidence="1 2">
    <name type="scientific">Algoriphagus antarcticus</name>
    <dbReference type="NCBI Taxonomy" id="238540"/>
    <lineage>
        <taxon>Bacteria</taxon>
        <taxon>Pseudomonadati</taxon>
        <taxon>Bacteroidota</taxon>
        <taxon>Cytophagia</taxon>
        <taxon>Cytophagales</taxon>
        <taxon>Cyclobacteriaceae</taxon>
        <taxon>Algoriphagus</taxon>
    </lineage>
</organism>
<name>A0A3E0DUF9_9BACT</name>
<dbReference type="AlphaFoldDB" id="A0A3E0DUF9"/>
<accession>A0A3E0DUF9</accession>
<dbReference type="EMBL" id="QUNF01000011">
    <property type="protein sequence ID" value="REG87080.1"/>
    <property type="molecule type" value="Genomic_DNA"/>
</dbReference>
<reference evidence="1 2" key="1">
    <citation type="submission" date="2018-08" db="EMBL/GenBank/DDBJ databases">
        <title>Genomic Encyclopedia of Archaeal and Bacterial Type Strains, Phase II (KMG-II): from individual species to whole genera.</title>
        <authorList>
            <person name="Goeker M."/>
        </authorList>
    </citation>
    <scope>NUCLEOTIDE SEQUENCE [LARGE SCALE GENOMIC DNA]</scope>
    <source>
        <strain evidence="1 2">DSM 15986</strain>
    </source>
</reference>
<gene>
    <name evidence="1" type="ORF">C8N25_11159</name>
</gene>
<sequence length="56" mass="6240">MQVPIQTADIFKFLSKGQFINSNSSTKAVSDLYKVIEDEQTYPSDQPRIASGFLNA</sequence>
<dbReference type="Proteomes" id="UP000256405">
    <property type="component" value="Unassembled WGS sequence"/>
</dbReference>
<evidence type="ECO:0000313" key="1">
    <source>
        <dbReference type="EMBL" id="REG87080.1"/>
    </source>
</evidence>
<proteinExistence type="predicted"/>
<comment type="caution">
    <text evidence="1">The sequence shown here is derived from an EMBL/GenBank/DDBJ whole genome shotgun (WGS) entry which is preliminary data.</text>
</comment>
<evidence type="ECO:0000313" key="2">
    <source>
        <dbReference type="Proteomes" id="UP000256405"/>
    </source>
</evidence>